<dbReference type="InterPro" id="IPR003347">
    <property type="entry name" value="JmjC_dom"/>
</dbReference>
<evidence type="ECO:0000259" key="17">
    <source>
        <dbReference type="PROSITE" id="PS51184"/>
    </source>
</evidence>
<sequence>MAEEIKTSAANGLKKSGRSMKDRAQDDQVMGTNNSSIVSKRSVEKLYYPDEPHFFRYFVKKFQRRAPLINRGYYLRMHVIDVAVRDFVQNNQGGRQKVVINLGCGYDVLPWQTWTRYPEDCKDVKFIDIDFPDLMLRKKKTVLATPQLLDPLTNVKTFDTPGTVILKSDNYAQIGCDLRQLDALCTALSDIVDISACSFLFVAEVSITYMETDAADALIQWASGLGRVEFCLLEQILPDGPKHPFAKTMLSHFDKLSTPLRSVHRYQTLEDQEERFTSRGWVSVEARNLWQAWGDSTFLSSVQRQKLDEVEPFDEWEEFALFASHYCIINARTTGKQGGDDAVMGKQAQHITAASPRVQWPNGEDIAHCIREVAFSYRANPGSKGQRRFGAAMQMQDRWGQPCLANVMGLGATSRLSTSHVYHWKKDPFDKHIVTPVMDGGPSSRMCHTITSLGATGELLVGGRTSPANALRDCWLFMKGENRWKRTHALPVPLYRHSVVRLGETSLALLIGGKTSSSTIFDGCLLFNPEKGWVNVDIRHFARGMRTDSVVYNPVFGATLVEDRDFTTDRTDAVRRLGYLAGGISSDGLVADQVLHWTLEMSYSQPELPYIRVQKIASNPDQGLILNRFGAVCISARSGASRQMLIGGIMRDHLLPHQLEVVDCNLQGAVIVAGRVPHQAPSVSLPLPRPLLVGHSVAQTEDDRVAILGGGATCFSMGTYWNRGAYTTNMDVSQPVTESVDYVQTVEIVPRIAKGESLGLDSEQDSRPRVTSIPRVALQSAEEFEGVLRRGDPVILRGLDLGPCVASWNLDYLVDKVGAGRQVVVHDSTTPNMDFNSKNFGYVTKTFAEFANEARQGSRLYMRALSTEDPSALPADLATDFPSLSGDFVLPQQLSFVKENTFSSVLRISGPVNMWLHYDVMANGYCQIQGSKRLILFPPPDVEYLSFAPGASSSSIDVFSKLDSPALSRTHPFEAILSPGDVLFIPPLWLHTATPTSDISVAVNIFFRDLESGYSAGRDVYGNRDLAAYEKGRQDINKLVSNFHKLPAQAREFYLVRLADELRQKIHS</sequence>
<dbReference type="SUPFAM" id="SSF50965">
    <property type="entry name" value="Galactose oxidase, central domain"/>
    <property type="match status" value="1"/>
</dbReference>
<evidence type="ECO:0000256" key="10">
    <source>
        <dbReference type="ARBA" id="ARBA00022694"/>
    </source>
</evidence>
<evidence type="ECO:0000256" key="4">
    <source>
        <dbReference type="ARBA" id="ARBA00012155"/>
    </source>
</evidence>
<dbReference type="Gene3D" id="3.40.50.150">
    <property type="entry name" value="Vaccinia Virus protein VP39"/>
    <property type="match status" value="1"/>
</dbReference>
<dbReference type="Pfam" id="PF04072">
    <property type="entry name" value="LCM"/>
    <property type="match status" value="1"/>
</dbReference>
<dbReference type="SUPFAM" id="SSF51197">
    <property type="entry name" value="Clavaminate synthase-like"/>
    <property type="match status" value="1"/>
</dbReference>
<comment type="caution">
    <text evidence="18">The sequence shown here is derived from an EMBL/GenBank/DDBJ whole genome shotgun (WGS) entry which is preliminary data.</text>
</comment>
<dbReference type="EMBL" id="JANBVN010000046">
    <property type="protein sequence ID" value="KAJ9157026.1"/>
    <property type="molecule type" value="Genomic_DNA"/>
</dbReference>
<comment type="function">
    <text evidence="11">Probable S-adenosyl-L-methionine-dependent methyltransferase that acts as a component of the wybutosine biosynthesis pathway. Wybutosine is a hyper modified guanosine with a tricyclic base found at the 3'-position adjacent to the anticodon of eukaryotic phenylalanine tRNA. May methylate the carboxyl group of leucine residues to form alpha-leucine ester residues.</text>
</comment>
<evidence type="ECO:0000256" key="8">
    <source>
        <dbReference type="ARBA" id="ARBA00022679"/>
    </source>
</evidence>
<dbReference type="Pfam" id="PF13418">
    <property type="entry name" value="Beta-prop_TYW4"/>
    <property type="match status" value="1"/>
</dbReference>
<name>A0AA38VQ90_9PEZI</name>
<evidence type="ECO:0000256" key="11">
    <source>
        <dbReference type="ARBA" id="ARBA00025588"/>
    </source>
</evidence>
<accession>A0AA38VQ90</accession>
<dbReference type="InterPro" id="IPR041667">
    <property type="entry name" value="Cupin_8"/>
</dbReference>
<evidence type="ECO:0000256" key="3">
    <source>
        <dbReference type="ARBA" id="ARBA00010703"/>
    </source>
</evidence>
<evidence type="ECO:0000256" key="6">
    <source>
        <dbReference type="ARBA" id="ARBA00018045"/>
    </source>
</evidence>
<evidence type="ECO:0000256" key="16">
    <source>
        <dbReference type="SAM" id="MobiDB-lite"/>
    </source>
</evidence>
<dbReference type="InterPro" id="IPR011043">
    <property type="entry name" value="Gal_Oxase/kelch_b-propeller"/>
</dbReference>
<dbReference type="FunFam" id="2.60.120.650:FF:000043">
    <property type="entry name" value="tRNA wybutosine-synthesizing protein 4"/>
    <property type="match status" value="1"/>
</dbReference>
<dbReference type="PROSITE" id="PS51184">
    <property type="entry name" value="JMJC"/>
    <property type="match status" value="1"/>
</dbReference>
<dbReference type="AlphaFoldDB" id="A0AA38VQ90"/>
<evidence type="ECO:0000256" key="12">
    <source>
        <dbReference type="ARBA" id="ARBA00029750"/>
    </source>
</evidence>
<keyword evidence="9" id="KW-0949">S-adenosyl-L-methionine</keyword>
<evidence type="ECO:0000313" key="19">
    <source>
        <dbReference type="Proteomes" id="UP001174691"/>
    </source>
</evidence>
<evidence type="ECO:0000256" key="14">
    <source>
        <dbReference type="ARBA" id="ARBA00030847"/>
    </source>
</evidence>
<evidence type="ECO:0000256" key="13">
    <source>
        <dbReference type="ARBA" id="ARBA00030231"/>
    </source>
</evidence>
<feature type="region of interest" description="Disordered" evidence="16">
    <location>
        <begin position="1"/>
        <end position="33"/>
    </location>
</feature>
<dbReference type="GO" id="GO:0008175">
    <property type="term" value="F:tRNA methyltransferase activity"/>
    <property type="evidence" value="ECO:0007669"/>
    <property type="project" value="TreeGrafter"/>
</dbReference>
<dbReference type="InterPro" id="IPR015915">
    <property type="entry name" value="Kelch-typ_b-propeller"/>
</dbReference>
<protein>
    <recommendedName>
        <fullName evidence="6">tRNA wybutosine-synthesizing protein 4</fullName>
        <ecNumber evidence="5">2.1.1.290</ecNumber>
        <ecNumber evidence="4">2.3.1.231</ecNumber>
    </recommendedName>
    <alternativeName>
        <fullName evidence="13">Leucine carboxyl methyltransferase 2</fullName>
    </alternativeName>
    <alternativeName>
        <fullName evidence="14">tRNA(Phe) (7-(3-amino-3-(methoxycarbonyl)propyl)wyosine(37)-N)-methoxycarbonyltransferase</fullName>
    </alternativeName>
    <alternativeName>
        <fullName evidence="12">tRNA(Phe) (7-(3-amino-3-carboxypropyl)wyosine(37)-O)-methyltransferase</fullName>
    </alternativeName>
</protein>
<evidence type="ECO:0000256" key="1">
    <source>
        <dbReference type="ARBA" id="ARBA00001806"/>
    </source>
</evidence>
<comment type="catalytic activity">
    <reaction evidence="15">
        <text>7-[(3S)-(3-amino-3-methoxycarbonyl)propyl]wyosine(37) in tRNA(Phe) + S-adenosyl-L-methionine + CO2 = wybutosine(37) in tRNA(Phe) + S-adenosyl-L-homocysteine + 2 H(+)</text>
        <dbReference type="Rhea" id="RHEA:37119"/>
        <dbReference type="Rhea" id="RHEA-COMP:11844"/>
        <dbReference type="Rhea" id="RHEA-COMP:11847"/>
        <dbReference type="ChEBI" id="CHEBI:15378"/>
        <dbReference type="ChEBI" id="CHEBI:16526"/>
        <dbReference type="ChEBI" id="CHEBI:57856"/>
        <dbReference type="ChEBI" id="CHEBI:59789"/>
        <dbReference type="ChEBI" id="CHEBI:73544"/>
        <dbReference type="ChEBI" id="CHEBI:74275"/>
        <dbReference type="EC" id="2.3.1.231"/>
    </reaction>
</comment>
<evidence type="ECO:0000256" key="9">
    <source>
        <dbReference type="ARBA" id="ARBA00022691"/>
    </source>
</evidence>
<evidence type="ECO:0000256" key="2">
    <source>
        <dbReference type="ARBA" id="ARBA00004797"/>
    </source>
</evidence>
<comment type="pathway">
    <text evidence="2">tRNA modification; wybutosine-tRNA(Phe) biosynthesis.</text>
</comment>
<evidence type="ECO:0000256" key="5">
    <source>
        <dbReference type="ARBA" id="ARBA00012779"/>
    </source>
</evidence>
<dbReference type="PANTHER" id="PTHR46529">
    <property type="entry name" value="TRNA WYBUTOSINE-SYNTHESIZING PROTEIN 4"/>
    <property type="match status" value="1"/>
</dbReference>
<reference evidence="18" key="1">
    <citation type="submission" date="2022-07" db="EMBL/GenBank/DDBJ databases">
        <title>Fungi with potential for degradation of polypropylene.</title>
        <authorList>
            <person name="Gostincar C."/>
        </authorList>
    </citation>
    <scope>NUCLEOTIDE SEQUENCE</scope>
    <source>
        <strain evidence="18">EXF-13287</strain>
    </source>
</reference>
<keyword evidence="7" id="KW-0489">Methyltransferase</keyword>
<dbReference type="Proteomes" id="UP001174691">
    <property type="component" value="Unassembled WGS sequence"/>
</dbReference>
<feature type="domain" description="JmjC" evidence="17">
    <location>
        <begin position="870"/>
        <end position="1024"/>
    </location>
</feature>
<dbReference type="PANTHER" id="PTHR46529:SF1">
    <property type="entry name" value="TRNA WYBUTOSINE-SYNTHESIZING PROTEIN 4"/>
    <property type="match status" value="1"/>
</dbReference>
<dbReference type="InterPro" id="IPR007213">
    <property type="entry name" value="Ppm1/Ppm2/Tcmp"/>
</dbReference>
<keyword evidence="19" id="KW-1185">Reference proteome</keyword>
<evidence type="ECO:0000256" key="7">
    <source>
        <dbReference type="ARBA" id="ARBA00022603"/>
    </source>
</evidence>
<dbReference type="SUPFAM" id="SSF53335">
    <property type="entry name" value="S-adenosyl-L-methionine-dependent methyltransferases"/>
    <property type="match status" value="1"/>
</dbReference>
<keyword evidence="8" id="KW-0808">Transferase</keyword>
<evidence type="ECO:0000256" key="15">
    <source>
        <dbReference type="ARBA" id="ARBA00049250"/>
    </source>
</evidence>
<evidence type="ECO:0000313" key="18">
    <source>
        <dbReference type="EMBL" id="KAJ9157026.1"/>
    </source>
</evidence>
<organism evidence="18 19">
    <name type="scientific">Coniochaeta hoffmannii</name>
    <dbReference type="NCBI Taxonomy" id="91930"/>
    <lineage>
        <taxon>Eukaryota</taxon>
        <taxon>Fungi</taxon>
        <taxon>Dikarya</taxon>
        <taxon>Ascomycota</taxon>
        <taxon>Pezizomycotina</taxon>
        <taxon>Sordariomycetes</taxon>
        <taxon>Sordariomycetidae</taxon>
        <taxon>Coniochaetales</taxon>
        <taxon>Coniochaetaceae</taxon>
        <taxon>Coniochaeta</taxon>
    </lineage>
</organism>
<dbReference type="GO" id="GO:0031591">
    <property type="term" value="P:wybutosine biosynthetic process"/>
    <property type="evidence" value="ECO:0007669"/>
    <property type="project" value="TreeGrafter"/>
</dbReference>
<dbReference type="Gene3D" id="2.60.120.650">
    <property type="entry name" value="Cupin"/>
    <property type="match status" value="1"/>
</dbReference>
<keyword evidence="10" id="KW-0819">tRNA processing</keyword>
<proteinExistence type="inferred from homology"/>
<dbReference type="Gene3D" id="6.10.140.1470">
    <property type="match status" value="1"/>
</dbReference>
<dbReference type="EC" id="2.1.1.290" evidence="5"/>
<gene>
    <name evidence="18" type="ORF">NKR19_g3942</name>
</gene>
<dbReference type="InterPro" id="IPR029063">
    <property type="entry name" value="SAM-dependent_MTases_sf"/>
</dbReference>
<dbReference type="FunFam" id="3.40.50.150:FF:000383">
    <property type="entry name" value="Leucine carboxyl methyltransferase 2"/>
    <property type="match status" value="1"/>
</dbReference>
<dbReference type="Pfam" id="PF13621">
    <property type="entry name" value="Cupin_8"/>
    <property type="match status" value="1"/>
</dbReference>
<dbReference type="Gene3D" id="2.120.10.80">
    <property type="entry name" value="Kelch-type beta propeller"/>
    <property type="match status" value="1"/>
</dbReference>
<dbReference type="GO" id="GO:0030488">
    <property type="term" value="P:tRNA methylation"/>
    <property type="evidence" value="ECO:0007669"/>
    <property type="project" value="TreeGrafter"/>
</dbReference>
<comment type="similarity">
    <text evidence="3">Belongs to the methyltransferase superfamily. LCMT family.</text>
</comment>
<comment type="catalytic activity">
    <reaction evidence="1">
        <text>7-[(3S)-3-amino-3-carboxypropyl]wyosine(37) in tRNA(Phe) + S-adenosyl-L-methionine = 7-[(3S)-(3-amino-3-methoxycarbonyl)propyl]wyosine(37) in tRNA(Phe) + S-adenosyl-L-homocysteine</text>
        <dbReference type="Rhea" id="RHEA:36903"/>
        <dbReference type="Rhea" id="RHEA-COMP:10379"/>
        <dbReference type="Rhea" id="RHEA-COMP:11844"/>
        <dbReference type="ChEBI" id="CHEBI:57856"/>
        <dbReference type="ChEBI" id="CHEBI:59789"/>
        <dbReference type="ChEBI" id="CHEBI:73543"/>
        <dbReference type="ChEBI" id="CHEBI:74275"/>
        <dbReference type="EC" id="2.1.1.290"/>
    </reaction>
</comment>
<dbReference type="EC" id="2.3.1.231" evidence="4"/>